<protein>
    <submittedName>
        <fullName evidence="1">Uncharacterized protein</fullName>
    </submittedName>
</protein>
<name>A0ACC4B1A9_POPAL</name>
<sequence length="425" mass="46496">MQASTCFLVICLLLLSSFSSLSVALSLSEASFIARRQPSSLKKNVNLPDYFELKIELNITFPNPRLRKAYIALQAWKKAIRSDPLNITGNWEGLRVCDYNGVFCAPALDDPKQNVVAGIDLNHFDIVGYLPVELGLLTDIALFHVNSNRFSGIIPKSFSRLTLLHELDVSNNRLVGPFPEVVMSLPSLKYLDIRYNDFEGGLPPEVFEKDLDALFLNNNRFTSTIPETLGSSPASVVVIANNKLTGCIPSSIGKMGSTLNEFIFLNNSLSGCLPSEIGKLGNATVLDVGSNLFSGVLPRCFEGLSQVERLDVSHNLLTGFVPQGICKLPNLVNFTFSYNYFNGEAQACSPPKRKDIAMDDTSNCLPDRPKQKSPKICHPVVRKPVDCNKAMCGGSQSSSSLPKPPAQPSPSPKAHPPKDSTWDFS</sequence>
<keyword evidence="2" id="KW-1185">Reference proteome</keyword>
<evidence type="ECO:0000313" key="1">
    <source>
        <dbReference type="EMBL" id="KAL3571653.1"/>
    </source>
</evidence>
<gene>
    <name evidence="1" type="ORF">D5086_025557</name>
</gene>
<comment type="caution">
    <text evidence="1">The sequence shown here is derived from an EMBL/GenBank/DDBJ whole genome shotgun (WGS) entry which is preliminary data.</text>
</comment>
<accession>A0ACC4B1A9</accession>
<dbReference type="Proteomes" id="UP000309997">
    <property type="component" value="Unassembled WGS sequence"/>
</dbReference>
<organism evidence="1 2">
    <name type="scientific">Populus alba</name>
    <name type="common">White poplar</name>
    <dbReference type="NCBI Taxonomy" id="43335"/>
    <lineage>
        <taxon>Eukaryota</taxon>
        <taxon>Viridiplantae</taxon>
        <taxon>Streptophyta</taxon>
        <taxon>Embryophyta</taxon>
        <taxon>Tracheophyta</taxon>
        <taxon>Spermatophyta</taxon>
        <taxon>Magnoliopsida</taxon>
        <taxon>eudicotyledons</taxon>
        <taxon>Gunneridae</taxon>
        <taxon>Pentapetalae</taxon>
        <taxon>rosids</taxon>
        <taxon>fabids</taxon>
        <taxon>Malpighiales</taxon>
        <taxon>Salicaceae</taxon>
        <taxon>Saliceae</taxon>
        <taxon>Populus</taxon>
    </lineage>
</organism>
<proteinExistence type="predicted"/>
<reference evidence="1 2" key="1">
    <citation type="journal article" date="2024" name="Plant Biotechnol. J.">
        <title>Genome and CRISPR/Cas9 system of a widespread forest tree (Populus alba) in the world.</title>
        <authorList>
            <person name="Liu Y.J."/>
            <person name="Jiang P.F."/>
            <person name="Han X.M."/>
            <person name="Li X.Y."/>
            <person name="Wang H.M."/>
            <person name="Wang Y.J."/>
            <person name="Wang X.X."/>
            <person name="Zeng Q.Y."/>
        </authorList>
    </citation>
    <scope>NUCLEOTIDE SEQUENCE [LARGE SCALE GENOMIC DNA]</scope>
    <source>
        <strain evidence="2">cv. PAL-ZL1</strain>
    </source>
</reference>
<evidence type="ECO:0000313" key="2">
    <source>
        <dbReference type="Proteomes" id="UP000309997"/>
    </source>
</evidence>
<dbReference type="EMBL" id="RCHU02000014">
    <property type="protein sequence ID" value="KAL3571653.1"/>
    <property type="molecule type" value="Genomic_DNA"/>
</dbReference>